<evidence type="ECO:0000256" key="1">
    <source>
        <dbReference type="ARBA" id="ARBA00023125"/>
    </source>
</evidence>
<dbReference type="Proteomes" id="UP001159075">
    <property type="component" value="Unassembled WGS sequence"/>
</dbReference>
<feature type="region of interest" description="Disordered" evidence="2">
    <location>
        <begin position="1"/>
        <end position="31"/>
    </location>
</feature>
<sequence length="337" mass="38622">MSGKTALQDRLRKRSEALASGTSQPLEENSHLIAPQQRTLTLSSGRVITLKLHIFIGKEEIEKFTRIDSSNIREQSWLNEKSLSDILPTIAAMQLYPAIGYSDTDNHILIVDGSRRRAAAILKDCSYSVEVSDQPLTKREAKEIVDLSDKKKKFTDFEWGKFYSLKMAQTDQTQKQFAEAEGISEATLSRYINAYNVDERLYTLFLDKDEINSAADSQRLIKINRSIKALNEDDIEDFVLETYELIESKISECQNIDEHKILVFACLESVLKKKQAKKVGRQKKSVEPIALFSGEKNNEFIRYHDDSPHKSTITLSRINAEKREKIKILIQQIMQEE</sequence>
<dbReference type="PANTHER" id="PTHR38973:SF1">
    <property type="entry name" value="PLASMID PARTITION PROTEIN B"/>
    <property type="match status" value="1"/>
</dbReference>
<keyword evidence="1" id="KW-0238">DNA-binding</keyword>
<accession>A0ABT6UGT9</accession>
<organism evidence="3 4">
    <name type="scientific">Shewanella xiamenensis</name>
    <dbReference type="NCBI Taxonomy" id="332186"/>
    <lineage>
        <taxon>Bacteria</taxon>
        <taxon>Pseudomonadati</taxon>
        <taxon>Pseudomonadota</taxon>
        <taxon>Gammaproteobacteria</taxon>
        <taxon>Alteromonadales</taxon>
        <taxon>Shewanellaceae</taxon>
        <taxon>Shewanella</taxon>
    </lineage>
</organism>
<evidence type="ECO:0000256" key="2">
    <source>
        <dbReference type="SAM" id="MobiDB-lite"/>
    </source>
</evidence>
<reference evidence="3 4" key="1">
    <citation type="submission" date="2022-09" db="EMBL/GenBank/DDBJ databases">
        <title>The outer-membrane cytochrome OmcA is essential for infection of Shewanella oneidensis by a zebrafish-associated bacteriophage.</title>
        <authorList>
            <person name="Grenfell A.W."/>
            <person name="Intile P."/>
            <person name="Mcfarlane J."/>
            <person name="Leung D."/>
            <person name="Abdalla K."/>
            <person name="Wold M."/>
            <person name="Kees E."/>
            <person name="Gralnick J."/>
        </authorList>
    </citation>
    <scope>NUCLEOTIDE SEQUENCE [LARGE SCALE GENOMIC DNA]</scope>
    <source>
        <strain evidence="3 4">NF-5</strain>
    </source>
</reference>
<dbReference type="EMBL" id="JAOTLW010000025">
    <property type="protein sequence ID" value="MDI5833670.1"/>
    <property type="molecule type" value="Genomic_DNA"/>
</dbReference>
<evidence type="ECO:0000313" key="4">
    <source>
        <dbReference type="Proteomes" id="UP001159075"/>
    </source>
</evidence>
<dbReference type="RefSeq" id="WP_282679964.1">
    <property type="nucleotide sequence ID" value="NZ_JAOTLW010000025.1"/>
</dbReference>
<name>A0ABT6UGT9_9GAMM</name>
<evidence type="ECO:0000313" key="3">
    <source>
        <dbReference type="EMBL" id="MDI5833670.1"/>
    </source>
</evidence>
<proteinExistence type="predicted"/>
<protein>
    <submittedName>
        <fullName evidence="3">Plasmid partitioning protein B</fullName>
    </submittedName>
</protein>
<gene>
    <name evidence="3" type="ORF">ODY93_18975</name>
</gene>
<dbReference type="PANTHER" id="PTHR38973">
    <property type="entry name" value="PLASMID PARTITIONING CONTROL PROTEIN-RELATED"/>
    <property type="match status" value="1"/>
</dbReference>
<keyword evidence="4" id="KW-1185">Reference proteome</keyword>
<comment type="caution">
    <text evidence="3">The sequence shown here is derived from an EMBL/GenBank/DDBJ whole genome shotgun (WGS) entry which is preliminary data.</text>
</comment>
<dbReference type="Gene3D" id="1.10.10.2830">
    <property type="match status" value="1"/>
</dbReference>
<feature type="compositionally biased region" description="Basic and acidic residues" evidence="2">
    <location>
        <begin position="7"/>
        <end position="16"/>
    </location>
</feature>
<dbReference type="CDD" id="cd16394">
    <property type="entry name" value="sopB_N"/>
    <property type="match status" value="1"/>
</dbReference>